<evidence type="ECO:0000256" key="6">
    <source>
        <dbReference type="ARBA" id="ARBA00022786"/>
    </source>
</evidence>
<evidence type="ECO:0000256" key="4">
    <source>
        <dbReference type="ARBA" id="ARBA00022723"/>
    </source>
</evidence>
<evidence type="ECO:0000256" key="3">
    <source>
        <dbReference type="ARBA" id="ARBA00012483"/>
    </source>
</evidence>
<dbReference type="Pfam" id="PF12678">
    <property type="entry name" value="zf-rbx1"/>
    <property type="match status" value="1"/>
</dbReference>
<dbReference type="InterPro" id="IPR013083">
    <property type="entry name" value="Znf_RING/FYVE/PHD"/>
</dbReference>
<evidence type="ECO:0000313" key="12">
    <source>
        <dbReference type="Proteomes" id="UP001443914"/>
    </source>
</evidence>
<dbReference type="Gene3D" id="3.30.40.10">
    <property type="entry name" value="Zinc/RING finger domain, C3HC4 (zinc finger)"/>
    <property type="match status" value="1"/>
</dbReference>
<dbReference type="SUPFAM" id="SSF57850">
    <property type="entry name" value="RING/U-box"/>
    <property type="match status" value="1"/>
</dbReference>
<dbReference type="EMBL" id="JBDFQZ010000006">
    <property type="protein sequence ID" value="KAK9713625.1"/>
    <property type="molecule type" value="Genomic_DNA"/>
</dbReference>
<name>A0AAW1K9I1_SAPOF</name>
<dbReference type="EC" id="2.3.2.27" evidence="3"/>
<dbReference type="GO" id="GO:0008270">
    <property type="term" value="F:zinc ion binding"/>
    <property type="evidence" value="ECO:0007669"/>
    <property type="project" value="UniProtKB-KW"/>
</dbReference>
<evidence type="ECO:0000256" key="8">
    <source>
        <dbReference type="PROSITE-ProRule" id="PRU00175"/>
    </source>
</evidence>
<evidence type="ECO:0000256" key="1">
    <source>
        <dbReference type="ARBA" id="ARBA00000900"/>
    </source>
</evidence>
<feature type="domain" description="RING-type" evidence="9">
    <location>
        <begin position="209"/>
        <end position="261"/>
    </location>
</feature>
<dbReference type="GO" id="GO:0005737">
    <property type="term" value="C:cytoplasm"/>
    <property type="evidence" value="ECO:0007669"/>
    <property type="project" value="TreeGrafter"/>
</dbReference>
<organism evidence="11 12">
    <name type="scientific">Saponaria officinalis</name>
    <name type="common">Common soapwort</name>
    <name type="synonym">Lychnis saponaria</name>
    <dbReference type="NCBI Taxonomy" id="3572"/>
    <lineage>
        <taxon>Eukaryota</taxon>
        <taxon>Viridiplantae</taxon>
        <taxon>Streptophyta</taxon>
        <taxon>Embryophyta</taxon>
        <taxon>Tracheophyta</taxon>
        <taxon>Spermatophyta</taxon>
        <taxon>Magnoliopsida</taxon>
        <taxon>eudicotyledons</taxon>
        <taxon>Gunneridae</taxon>
        <taxon>Pentapetalae</taxon>
        <taxon>Caryophyllales</taxon>
        <taxon>Caryophyllaceae</taxon>
        <taxon>Caryophylleae</taxon>
        <taxon>Saponaria</taxon>
    </lineage>
</organism>
<dbReference type="PANTHER" id="PTHR15710:SF194">
    <property type="entry name" value="RING_U-BOX SUPERFAMILY PROTEIN"/>
    <property type="match status" value="1"/>
</dbReference>
<dbReference type="GO" id="GO:0016567">
    <property type="term" value="P:protein ubiquitination"/>
    <property type="evidence" value="ECO:0007669"/>
    <property type="project" value="TreeGrafter"/>
</dbReference>
<keyword evidence="12" id="KW-1185">Reference proteome</keyword>
<protein>
    <recommendedName>
        <fullName evidence="3">RING-type E3 ubiquitin transferase</fullName>
        <ecNumber evidence="3">2.3.2.27</ecNumber>
    </recommendedName>
</protein>
<evidence type="ECO:0000259" key="9">
    <source>
        <dbReference type="PROSITE" id="PS50089"/>
    </source>
</evidence>
<dbReference type="InterPro" id="IPR024766">
    <property type="entry name" value="Znf_RING_H2"/>
</dbReference>
<keyword evidence="5 8" id="KW-0863">Zinc-finger</keyword>
<dbReference type="PANTHER" id="PTHR15710">
    <property type="entry name" value="E3 UBIQUITIN-PROTEIN LIGASE PRAJA"/>
    <property type="match status" value="1"/>
</dbReference>
<reference evidence="11 12" key="1">
    <citation type="submission" date="2024-03" db="EMBL/GenBank/DDBJ databases">
        <title>WGS assembly of Saponaria officinalis var. Norfolk2.</title>
        <authorList>
            <person name="Jenkins J."/>
            <person name="Shu S."/>
            <person name="Grimwood J."/>
            <person name="Barry K."/>
            <person name="Goodstein D."/>
            <person name="Schmutz J."/>
            <person name="Leebens-Mack J."/>
            <person name="Osbourn A."/>
        </authorList>
    </citation>
    <scope>NUCLEOTIDE SEQUENCE [LARGE SCALE GENOMIC DNA]</scope>
    <source>
        <strain evidence="12">cv. Norfolk2</strain>
        <strain evidence="11">JIC</strain>
        <tissue evidence="11">Leaf</tissue>
    </source>
</reference>
<evidence type="ECO:0000313" key="11">
    <source>
        <dbReference type="EMBL" id="KAK9713628.1"/>
    </source>
</evidence>
<dbReference type="PROSITE" id="PS50089">
    <property type="entry name" value="ZF_RING_2"/>
    <property type="match status" value="1"/>
</dbReference>
<keyword evidence="7" id="KW-0862">Zinc</keyword>
<dbReference type="InterPro" id="IPR001841">
    <property type="entry name" value="Znf_RING"/>
</dbReference>
<dbReference type="EMBL" id="JBDFQZ010000006">
    <property type="protein sequence ID" value="KAK9713628.1"/>
    <property type="molecule type" value="Genomic_DNA"/>
</dbReference>
<comment type="catalytic activity">
    <reaction evidence="1">
        <text>S-ubiquitinyl-[E2 ubiquitin-conjugating enzyme]-L-cysteine + [acceptor protein]-L-lysine = [E2 ubiquitin-conjugating enzyme]-L-cysteine + N(6)-ubiquitinyl-[acceptor protein]-L-lysine.</text>
        <dbReference type="EC" id="2.3.2.27"/>
    </reaction>
</comment>
<evidence type="ECO:0000256" key="5">
    <source>
        <dbReference type="ARBA" id="ARBA00022771"/>
    </source>
</evidence>
<proteinExistence type="predicted"/>
<dbReference type="AlphaFoldDB" id="A0AAW1K9I1"/>
<evidence type="ECO:0000313" key="10">
    <source>
        <dbReference type="EMBL" id="KAK9713625.1"/>
    </source>
</evidence>
<dbReference type="SMART" id="SM00184">
    <property type="entry name" value="RING"/>
    <property type="match status" value="1"/>
</dbReference>
<sequence>MEEEKGIVIACKHLSEERRATKRVILVQLIYEEFERMIDCQSEASSSTPYICKWDSSVLIKRYKQPSCNPLDCQECKSDIINYFTSVIAHPNPNGVLADLCTQLDDYIHQGIPSPLVRQRLSAAAAICKLGTYMMDIVRDENPVVELTCYHISNYTERHYLPQGQGSDSREWCVTWLGDCNPQPTHPRLCDLNLDKVDGQSLDGIDFTCPICLTDEVNKSVDAQVDLEDDDLVVALPCRHIFHKSCISLWLERANCCPQCRFQLPNVCVAWGTHQISSLENMNLVSRFVSQPGVNLFV</sequence>
<dbReference type="GO" id="GO:0061630">
    <property type="term" value="F:ubiquitin protein ligase activity"/>
    <property type="evidence" value="ECO:0007669"/>
    <property type="project" value="UniProtKB-EC"/>
</dbReference>
<comment type="caution">
    <text evidence="11">The sequence shown here is derived from an EMBL/GenBank/DDBJ whole genome shotgun (WGS) entry which is preliminary data.</text>
</comment>
<accession>A0AAW1K9I1</accession>
<keyword evidence="4" id="KW-0479">Metal-binding</keyword>
<evidence type="ECO:0000256" key="7">
    <source>
        <dbReference type="ARBA" id="ARBA00022833"/>
    </source>
</evidence>
<keyword evidence="6" id="KW-0833">Ubl conjugation pathway</keyword>
<comment type="pathway">
    <text evidence="2">Protein modification; protein ubiquitination.</text>
</comment>
<evidence type="ECO:0000256" key="2">
    <source>
        <dbReference type="ARBA" id="ARBA00004906"/>
    </source>
</evidence>
<dbReference type="Proteomes" id="UP001443914">
    <property type="component" value="Unassembled WGS sequence"/>
</dbReference>
<gene>
    <name evidence="10" type="ORF">RND81_06G040700</name>
    <name evidence="11" type="ORF">RND81_06G041000</name>
</gene>